<dbReference type="RefSeq" id="WP_344729628.1">
    <property type="nucleotide sequence ID" value="NZ_BAAAUS010000063.1"/>
</dbReference>
<evidence type="ECO:0000256" key="4">
    <source>
        <dbReference type="ARBA" id="ARBA00023163"/>
    </source>
</evidence>
<evidence type="ECO:0000313" key="8">
    <source>
        <dbReference type="EMBL" id="MFD1518535.1"/>
    </source>
</evidence>
<evidence type="ECO:0000256" key="2">
    <source>
        <dbReference type="ARBA" id="ARBA00023015"/>
    </source>
</evidence>
<evidence type="ECO:0000256" key="5">
    <source>
        <dbReference type="PROSITE-ProRule" id="PRU00335"/>
    </source>
</evidence>
<dbReference type="Proteomes" id="UP001597114">
    <property type="component" value="Unassembled WGS sequence"/>
</dbReference>
<dbReference type="EMBL" id="JBHUCO010000013">
    <property type="protein sequence ID" value="MFD1518535.1"/>
    <property type="molecule type" value="Genomic_DNA"/>
</dbReference>
<feature type="DNA-binding region" description="H-T-H motif" evidence="5">
    <location>
        <begin position="60"/>
        <end position="79"/>
    </location>
</feature>
<comment type="caution">
    <text evidence="8">The sequence shown here is derived from an EMBL/GenBank/DDBJ whole genome shotgun (WGS) entry which is preliminary data.</text>
</comment>
<dbReference type="SUPFAM" id="SSF48498">
    <property type="entry name" value="Tetracyclin repressor-like, C-terminal domain"/>
    <property type="match status" value="1"/>
</dbReference>
<dbReference type="Pfam" id="PF02909">
    <property type="entry name" value="TetR_C_1"/>
    <property type="match status" value="1"/>
</dbReference>
<dbReference type="InterPro" id="IPR003012">
    <property type="entry name" value="Tet_transcr_reg_TetR"/>
</dbReference>
<dbReference type="InterPro" id="IPR036271">
    <property type="entry name" value="Tet_transcr_reg_TetR-rel_C_sf"/>
</dbReference>
<feature type="region of interest" description="Disordered" evidence="6">
    <location>
        <begin position="1"/>
        <end position="31"/>
    </location>
</feature>
<evidence type="ECO:0000256" key="1">
    <source>
        <dbReference type="ARBA" id="ARBA00022491"/>
    </source>
</evidence>
<keyword evidence="1" id="KW-0678">Repressor</keyword>
<keyword evidence="3 5" id="KW-0238">DNA-binding</keyword>
<evidence type="ECO:0000256" key="3">
    <source>
        <dbReference type="ARBA" id="ARBA00023125"/>
    </source>
</evidence>
<organism evidence="8 9">
    <name type="scientific">Pseudonocardia yunnanensis</name>
    <dbReference type="NCBI Taxonomy" id="58107"/>
    <lineage>
        <taxon>Bacteria</taxon>
        <taxon>Bacillati</taxon>
        <taxon>Actinomycetota</taxon>
        <taxon>Actinomycetes</taxon>
        <taxon>Pseudonocardiales</taxon>
        <taxon>Pseudonocardiaceae</taxon>
        <taxon>Pseudonocardia</taxon>
    </lineage>
</organism>
<reference evidence="9" key="1">
    <citation type="journal article" date="2019" name="Int. J. Syst. Evol. Microbiol.">
        <title>The Global Catalogue of Microorganisms (GCM) 10K type strain sequencing project: providing services to taxonomists for standard genome sequencing and annotation.</title>
        <authorList>
            <consortium name="The Broad Institute Genomics Platform"/>
            <consortium name="The Broad Institute Genome Sequencing Center for Infectious Disease"/>
            <person name="Wu L."/>
            <person name="Ma J."/>
        </authorList>
    </citation>
    <scope>NUCLEOTIDE SEQUENCE [LARGE SCALE GENOMIC DNA]</scope>
    <source>
        <strain evidence="9">CCM 7043</strain>
    </source>
</reference>
<keyword evidence="9" id="KW-1185">Reference proteome</keyword>
<accession>A0ABW4EWA5</accession>
<dbReference type="PRINTS" id="PR00400">
    <property type="entry name" value="TETREPRESSOR"/>
</dbReference>
<feature type="domain" description="HTH tetR-type" evidence="7">
    <location>
        <begin position="37"/>
        <end position="97"/>
    </location>
</feature>
<sequence>MDATDSRSAAGGRGGRTSGTPGAVWLREPRRYRNSPPLTRDRIVEGAVELLDGEGTDRLTMRRLAEHLGVGATTVYWHVTTKEDVLDLALDHIFGEVALPQVSEDWRTDTCGLIHGWRAAMLRHPWAPGLLGRPMLGPNVLARTEFLQSALARAGFSGVELAAATHGLANYVIGSALTETTWRRTDDPDARHGARRHIEDSPATYPTLVASGHLGDQAWSDDELFTRGLDTMLAGLDPARR</sequence>
<name>A0ABW4EWA5_9PSEU</name>
<evidence type="ECO:0000313" key="9">
    <source>
        <dbReference type="Proteomes" id="UP001597114"/>
    </source>
</evidence>
<dbReference type="InterPro" id="IPR001647">
    <property type="entry name" value="HTH_TetR"/>
</dbReference>
<proteinExistence type="predicted"/>
<dbReference type="InterPro" id="IPR009057">
    <property type="entry name" value="Homeodomain-like_sf"/>
</dbReference>
<dbReference type="InterPro" id="IPR004111">
    <property type="entry name" value="Repressor_TetR_C"/>
</dbReference>
<protein>
    <submittedName>
        <fullName evidence="8">TetR/AcrR family transcriptional regulator C-terminal domain-containing protein</fullName>
    </submittedName>
</protein>
<gene>
    <name evidence="8" type="ORF">ACFSJD_13630</name>
</gene>
<dbReference type="PROSITE" id="PS50977">
    <property type="entry name" value="HTH_TETR_2"/>
    <property type="match status" value="1"/>
</dbReference>
<dbReference type="SUPFAM" id="SSF46689">
    <property type="entry name" value="Homeodomain-like"/>
    <property type="match status" value="1"/>
</dbReference>
<keyword evidence="2" id="KW-0805">Transcription regulation</keyword>
<dbReference type="Pfam" id="PF00440">
    <property type="entry name" value="TetR_N"/>
    <property type="match status" value="1"/>
</dbReference>
<keyword evidence="4" id="KW-0804">Transcription</keyword>
<evidence type="ECO:0000259" key="7">
    <source>
        <dbReference type="PROSITE" id="PS50977"/>
    </source>
</evidence>
<dbReference type="PANTHER" id="PTHR30055:SF151">
    <property type="entry name" value="TRANSCRIPTIONAL REGULATORY PROTEIN"/>
    <property type="match status" value="1"/>
</dbReference>
<dbReference type="PANTHER" id="PTHR30055">
    <property type="entry name" value="HTH-TYPE TRANSCRIPTIONAL REGULATOR RUTR"/>
    <property type="match status" value="1"/>
</dbReference>
<dbReference type="Gene3D" id="1.10.357.10">
    <property type="entry name" value="Tetracycline Repressor, domain 2"/>
    <property type="match status" value="1"/>
</dbReference>
<dbReference type="PRINTS" id="PR00455">
    <property type="entry name" value="HTHTETR"/>
</dbReference>
<evidence type="ECO:0000256" key="6">
    <source>
        <dbReference type="SAM" id="MobiDB-lite"/>
    </source>
</evidence>
<dbReference type="InterPro" id="IPR050109">
    <property type="entry name" value="HTH-type_TetR-like_transc_reg"/>
</dbReference>